<name>G4U1F9_SERID</name>
<dbReference type="EMBL" id="CAFZ01001565">
    <property type="protein sequence ID" value="CCA77402.1"/>
    <property type="molecule type" value="Genomic_DNA"/>
</dbReference>
<accession>G4U1F9</accession>
<evidence type="ECO:0000313" key="2">
    <source>
        <dbReference type="Proteomes" id="UP000007148"/>
    </source>
</evidence>
<protein>
    <submittedName>
        <fullName evidence="1">Uncharacterized protein</fullName>
    </submittedName>
</protein>
<reference evidence="1 2" key="1">
    <citation type="journal article" date="2011" name="PLoS Pathog.">
        <title>Endophytic Life Strategies Decoded by Genome and Transcriptome Analyses of the Mutualistic Root Symbiont Piriformospora indica.</title>
        <authorList>
            <person name="Zuccaro A."/>
            <person name="Lahrmann U."/>
            <person name="Guldener U."/>
            <person name="Langen G."/>
            <person name="Pfiffi S."/>
            <person name="Biedenkopf D."/>
            <person name="Wong P."/>
            <person name="Samans B."/>
            <person name="Grimm C."/>
            <person name="Basiewicz M."/>
            <person name="Murat C."/>
            <person name="Martin F."/>
            <person name="Kogel K.H."/>
        </authorList>
    </citation>
    <scope>NUCLEOTIDE SEQUENCE [LARGE SCALE GENOMIC DNA]</scope>
    <source>
        <strain evidence="1 2">DSM 11827</strain>
    </source>
</reference>
<evidence type="ECO:0000313" key="1">
    <source>
        <dbReference type="EMBL" id="CCA77402.1"/>
    </source>
</evidence>
<dbReference type="InParanoid" id="G4U1F9"/>
<keyword evidence="2" id="KW-1185">Reference proteome</keyword>
<dbReference type="Proteomes" id="UP000007148">
    <property type="component" value="Unassembled WGS sequence"/>
</dbReference>
<organism evidence="1 2">
    <name type="scientific">Serendipita indica (strain DSM 11827)</name>
    <name type="common">Root endophyte fungus</name>
    <name type="synonym">Piriformospora indica</name>
    <dbReference type="NCBI Taxonomy" id="1109443"/>
    <lineage>
        <taxon>Eukaryota</taxon>
        <taxon>Fungi</taxon>
        <taxon>Dikarya</taxon>
        <taxon>Basidiomycota</taxon>
        <taxon>Agaricomycotina</taxon>
        <taxon>Agaricomycetes</taxon>
        <taxon>Sebacinales</taxon>
        <taxon>Serendipitaceae</taxon>
        <taxon>Serendipita</taxon>
    </lineage>
</organism>
<dbReference type="AlphaFoldDB" id="G4U1F9"/>
<gene>
    <name evidence="1" type="ORF">PIIN_11379</name>
</gene>
<proteinExistence type="predicted"/>
<comment type="caution">
    <text evidence="1">The sequence shown here is derived from an EMBL/GenBank/DDBJ whole genome shotgun (WGS) entry which is preliminary data.</text>
</comment>
<sequence>MKTLEMMTWTLGGGMGGPGFDPGQVIGDYFSNDHL</sequence>
<dbReference type="HOGENOM" id="CLU_3368711_0_0_1"/>